<feature type="non-terminal residue" evidence="2">
    <location>
        <position position="1"/>
    </location>
</feature>
<name>A0A7D9DW38_PARCT</name>
<organism evidence="2 3">
    <name type="scientific">Paramuricea clavata</name>
    <name type="common">Red gorgonian</name>
    <name type="synonym">Violescent sea-whip</name>
    <dbReference type="NCBI Taxonomy" id="317549"/>
    <lineage>
        <taxon>Eukaryota</taxon>
        <taxon>Metazoa</taxon>
        <taxon>Cnidaria</taxon>
        <taxon>Anthozoa</taxon>
        <taxon>Octocorallia</taxon>
        <taxon>Malacalcyonacea</taxon>
        <taxon>Plexauridae</taxon>
        <taxon>Paramuricea</taxon>
    </lineage>
</organism>
<evidence type="ECO:0000256" key="1">
    <source>
        <dbReference type="SAM" id="MobiDB-lite"/>
    </source>
</evidence>
<reference evidence="2" key="1">
    <citation type="submission" date="2020-04" db="EMBL/GenBank/DDBJ databases">
        <authorList>
            <person name="Alioto T."/>
            <person name="Alioto T."/>
            <person name="Gomez Garrido J."/>
        </authorList>
    </citation>
    <scope>NUCLEOTIDE SEQUENCE</scope>
    <source>
        <strain evidence="2">A484AB</strain>
    </source>
</reference>
<feature type="compositionally biased region" description="Low complexity" evidence="1">
    <location>
        <begin position="60"/>
        <end position="69"/>
    </location>
</feature>
<dbReference type="AlphaFoldDB" id="A0A7D9DW38"/>
<sequence>RNERAKSKKPHVAQKGWITATNRVSNNRKSSVTPVIVNDSVVTPLNVISAGDALYREKASASPDLSDSKPPSPPPSVWKVPEYVPPRWNPDKHNDQLKGNRHFRLNNDVILEQRKRPSTPFNQLRNPVVSTSVKLKNQYMNQHMTKSSHTLKDSDPNLLTDVPLKFSEKPDNRAQAAASSPYSNITGLPSFFKSSREANGREIPQKTYSLFGPEEPNRVLFPPIFQNNIHVS</sequence>
<keyword evidence="3" id="KW-1185">Reference proteome</keyword>
<dbReference type="Proteomes" id="UP001152795">
    <property type="component" value="Unassembled WGS sequence"/>
</dbReference>
<protein>
    <submittedName>
        <fullName evidence="2">Uncharacterized protein</fullName>
    </submittedName>
</protein>
<feature type="region of interest" description="Disordered" evidence="1">
    <location>
        <begin position="58"/>
        <end position="77"/>
    </location>
</feature>
<dbReference type="EMBL" id="CACRXK020002678">
    <property type="protein sequence ID" value="CAB3995515.1"/>
    <property type="molecule type" value="Genomic_DNA"/>
</dbReference>
<evidence type="ECO:0000313" key="3">
    <source>
        <dbReference type="Proteomes" id="UP001152795"/>
    </source>
</evidence>
<dbReference type="OrthoDB" id="5978437at2759"/>
<comment type="caution">
    <text evidence="2">The sequence shown here is derived from an EMBL/GenBank/DDBJ whole genome shotgun (WGS) entry which is preliminary data.</text>
</comment>
<evidence type="ECO:0000313" key="2">
    <source>
        <dbReference type="EMBL" id="CAB3995515.1"/>
    </source>
</evidence>
<gene>
    <name evidence="2" type="ORF">PACLA_8A042985</name>
</gene>
<proteinExistence type="predicted"/>
<accession>A0A7D9DW38</accession>